<organism evidence="1 2">
    <name type="scientific">Roseivivax isoporae LMG 25204</name>
    <dbReference type="NCBI Taxonomy" id="1449351"/>
    <lineage>
        <taxon>Bacteria</taxon>
        <taxon>Pseudomonadati</taxon>
        <taxon>Pseudomonadota</taxon>
        <taxon>Alphaproteobacteria</taxon>
        <taxon>Rhodobacterales</taxon>
        <taxon>Roseobacteraceae</taxon>
        <taxon>Roseivivax</taxon>
    </lineage>
</organism>
<dbReference type="eggNOG" id="ENOG5032ZJM">
    <property type="taxonomic scope" value="Bacteria"/>
</dbReference>
<dbReference type="Pfam" id="PF20137">
    <property type="entry name" value="BubE"/>
    <property type="match status" value="1"/>
</dbReference>
<gene>
    <name evidence="1" type="ORF">RISW2_14695</name>
</gene>
<evidence type="ECO:0000313" key="2">
    <source>
        <dbReference type="Proteomes" id="UP000023430"/>
    </source>
</evidence>
<protein>
    <submittedName>
        <fullName evidence="1">Uncharacterized protein</fullName>
    </submittedName>
</protein>
<dbReference type="Proteomes" id="UP000023430">
    <property type="component" value="Unassembled WGS sequence"/>
</dbReference>
<evidence type="ECO:0000313" key="1">
    <source>
        <dbReference type="EMBL" id="ETX27335.1"/>
    </source>
</evidence>
<reference evidence="1 2" key="1">
    <citation type="submission" date="2014-01" db="EMBL/GenBank/DDBJ databases">
        <title>Roseivivax isoporae LMG 25204 Genome Sequencing.</title>
        <authorList>
            <person name="Lai Q."/>
            <person name="Li G."/>
            <person name="Shao Z."/>
        </authorList>
    </citation>
    <scope>NUCLEOTIDE SEQUENCE [LARGE SCALE GENOMIC DNA]</scope>
    <source>
        <strain evidence="1 2">LMG 25204</strain>
    </source>
</reference>
<dbReference type="AlphaFoldDB" id="X7F3E7"/>
<feature type="non-terminal residue" evidence="1">
    <location>
        <position position="1"/>
    </location>
</feature>
<comment type="caution">
    <text evidence="1">The sequence shown here is derived from an EMBL/GenBank/DDBJ whole genome shotgun (WGS) entry which is preliminary data.</text>
</comment>
<name>X7F3E7_9RHOB</name>
<sequence>NIVAFRCPGCATMHQVWTDRWRWNGDGDAPTFSPSIRSRGRAPQARCHSFVENGRIRFLPDCTHELAGKTVPLPSLVGGE</sequence>
<dbReference type="STRING" id="1449351.RISW2_14695"/>
<proteinExistence type="predicted"/>
<dbReference type="InterPro" id="IPR045384">
    <property type="entry name" value="DUF6527"/>
</dbReference>
<dbReference type="RefSeq" id="WP_280113179.1">
    <property type="nucleotide sequence ID" value="NZ_JAME01000035.1"/>
</dbReference>
<dbReference type="EMBL" id="JAME01000035">
    <property type="protein sequence ID" value="ETX27335.1"/>
    <property type="molecule type" value="Genomic_DNA"/>
</dbReference>
<keyword evidence="2" id="KW-1185">Reference proteome</keyword>
<accession>X7F3E7</accession>